<dbReference type="InterPro" id="IPR036915">
    <property type="entry name" value="Cyclin-like_sf"/>
</dbReference>
<keyword evidence="2" id="KW-1133">Transmembrane helix</keyword>
<keyword evidence="2" id="KW-0812">Transmembrane</keyword>
<organism evidence="3 4">
    <name type="scientific">Trichonephila clavata</name>
    <name type="common">Joro spider</name>
    <name type="synonym">Nephila clavata</name>
    <dbReference type="NCBI Taxonomy" id="2740835"/>
    <lineage>
        <taxon>Eukaryota</taxon>
        <taxon>Metazoa</taxon>
        <taxon>Ecdysozoa</taxon>
        <taxon>Arthropoda</taxon>
        <taxon>Chelicerata</taxon>
        <taxon>Arachnida</taxon>
        <taxon>Araneae</taxon>
        <taxon>Araneomorphae</taxon>
        <taxon>Entelegynae</taxon>
        <taxon>Araneoidea</taxon>
        <taxon>Nephilidae</taxon>
        <taxon>Trichonephila</taxon>
    </lineage>
</organism>
<accession>A0A8X6M6I0</accession>
<dbReference type="InterPro" id="IPR043198">
    <property type="entry name" value="Cyclin/Ssn8"/>
</dbReference>
<feature type="transmembrane region" description="Helical" evidence="2">
    <location>
        <begin position="44"/>
        <end position="62"/>
    </location>
</feature>
<reference evidence="3" key="1">
    <citation type="submission" date="2020-07" db="EMBL/GenBank/DDBJ databases">
        <title>Multicomponent nature underlies the extraordinary mechanical properties of spider dragline silk.</title>
        <authorList>
            <person name="Kono N."/>
            <person name="Nakamura H."/>
            <person name="Mori M."/>
            <person name="Yoshida Y."/>
            <person name="Ohtoshi R."/>
            <person name="Malay A.D."/>
            <person name="Moran D.A.P."/>
            <person name="Tomita M."/>
            <person name="Numata K."/>
            <person name="Arakawa K."/>
        </authorList>
    </citation>
    <scope>NUCLEOTIDE SEQUENCE</scope>
</reference>
<dbReference type="PANTHER" id="PTHR10026">
    <property type="entry name" value="CYCLIN"/>
    <property type="match status" value="1"/>
</dbReference>
<dbReference type="AlphaFoldDB" id="A0A8X6M6I0"/>
<dbReference type="Proteomes" id="UP000887116">
    <property type="component" value="Unassembled WGS sequence"/>
</dbReference>
<dbReference type="OrthoDB" id="10535490at2759"/>
<dbReference type="GO" id="GO:0016538">
    <property type="term" value="F:cyclin-dependent protein serine/threonine kinase regulator activity"/>
    <property type="evidence" value="ECO:0007669"/>
    <property type="project" value="InterPro"/>
</dbReference>
<dbReference type="Gene3D" id="1.10.472.10">
    <property type="entry name" value="Cyclin-like"/>
    <property type="match status" value="1"/>
</dbReference>
<protein>
    <submittedName>
        <fullName evidence="3">Uncharacterized protein</fullName>
    </submittedName>
</protein>
<evidence type="ECO:0000313" key="4">
    <source>
        <dbReference type="Proteomes" id="UP000887116"/>
    </source>
</evidence>
<evidence type="ECO:0000256" key="2">
    <source>
        <dbReference type="SAM" id="Phobius"/>
    </source>
</evidence>
<proteinExistence type="predicted"/>
<comment type="caution">
    <text evidence="3">The sequence shown here is derived from an EMBL/GenBank/DDBJ whole genome shotgun (WGS) entry which is preliminary data.</text>
</comment>
<dbReference type="EMBL" id="BMAO01029631">
    <property type="protein sequence ID" value="GFR33144.1"/>
    <property type="molecule type" value="Genomic_DNA"/>
</dbReference>
<sequence length="136" mass="15580">MENANLWLLTEGQPSNGHIDGVIEQSYRKQDANLVQEMGLTLKLPLLPLIVAIVFMYIFYMVRYLEEVHRDDLCLSALFLAALFLAAKVHEHRRKVEQVVKAANFLVGAPQLDVKSEVHTKNMQGYSFMKALFFQL</sequence>
<evidence type="ECO:0000256" key="1">
    <source>
        <dbReference type="ARBA" id="ARBA00023127"/>
    </source>
</evidence>
<keyword evidence="2" id="KW-0472">Membrane</keyword>
<gene>
    <name evidence="3" type="ORF">TNCT_349121</name>
</gene>
<keyword evidence="1" id="KW-0195">Cyclin</keyword>
<keyword evidence="4" id="KW-1185">Reference proteome</keyword>
<evidence type="ECO:0000313" key="3">
    <source>
        <dbReference type="EMBL" id="GFR33144.1"/>
    </source>
</evidence>
<name>A0A8X6M6I0_TRICU</name>
<dbReference type="GO" id="GO:0006357">
    <property type="term" value="P:regulation of transcription by RNA polymerase II"/>
    <property type="evidence" value="ECO:0007669"/>
    <property type="project" value="InterPro"/>
</dbReference>
<dbReference type="SUPFAM" id="SSF47954">
    <property type="entry name" value="Cyclin-like"/>
    <property type="match status" value="1"/>
</dbReference>